<evidence type="ECO:0000256" key="1">
    <source>
        <dbReference type="SAM" id="MobiDB-lite"/>
    </source>
</evidence>
<dbReference type="Proteomes" id="UP000000305">
    <property type="component" value="Unassembled WGS sequence"/>
</dbReference>
<feature type="compositionally biased region" description="Polar residues" evidence="1">
    <location>
        <begin position="300"/>
        <end position="310"/>
    </location>
</feature>
<accession>E9HXC4</accession>
<reference evidence="2 3" key="1">
    <citation type="journal article" date="2011" name="Science">
        <title>The ecoresponsive genome of Daphnia pulex.</title>
        <authorList>
            <person name="Colbourne J.K."/>
            <person name="Pfrender M.E."/>
            <person name="Gilbert D."/>
            <person name="Thomas W.K."/>
            <person name="Tucker A."/>
            <person name="Oakley T.H."/>
            <person name="Tokishita S."/>
            <person name="Aerts A."/>
            <person name="Arnold G.J."/>
            <person name="Basu M.K."/>
            <person name="Bauer D.J."/>
            <person name="Caceres C.E."/>
            <person name="Carmel L."/>
            <person name="Casola C."/>
            <person name="Choi J.H."/>
            <person name="Detter J.C."/>
            <person name="Dong Q."/>
            <person name="Dusheyko S."/>
            <person name="Eads B.D."/>
            <person name="Frohlich T."/>
            <person name="Geiler-Samerotte K.A."/>
            <person name="Gerlach D."/>
            <person name="Hatcher P."/>
            <person name="Jogdeo S."/>
            <person name="Krijgsveld J."/>
            <person name="Kriventseva E.V."/>
            <person name="Kultz D."/>
            <person name="Laforsch C."/>
            <person name="Lindquist E."/>
            <person name="Lopez J."/>
            <person name="Manak J.R."/>
            <person name="Muller J."/>
            <person name="Pangilinan J."/>
            <person name="Patwardhan R.P."/>
            <person name="Pitluck S."/>
            <person name="Pritham E.J."/>
            <person name="Rechtsteiner A."/>
            <person name="Rho M."/>
            <person name="Rogozin I.B."/>
            <person name="Sakarya O."/>
            <person name="Salamov A."/>
            <person name="Schaack S."/>
            <person name="Shapiro H."/>
            <person name="Shiga Y."/>
            <person name="Skalitzky C."/>
            <person name="Smith Z."/>
            <person name="Souvorov A."/>
            <person name="Sung W."/>
            <person name="Tang Z."/>
            <person name="Tsuchiya D."/>
            <person name="Tu H."/>
            <person name="Vos H."/>
            <person name="Wang M."/>
            <person name="Wolf Y.I."/>
            <person name="Yamagata H."/>
            <person name="Yamada T."/>
            <person name="Ye Y."/>
            <person name="Shaw J.R."/>
            <person name="Andrews J."/>
            <person name="Crease T.J."/>
            <person name="Tang H."/>
            <person name="Lucas S.M."/>
            <person name="Robertson H.M."/>
            <person name="Bork P."/>
            <person name="Koonin E.V."/>
            <person name="Zdobnov E.M."/>
            <person name="Grigoriev I.V."/>
            <person name="Lynch M."/>
            <person name="Boore J.L."/>
        </authorList>
    </citation>
    <scope>NUCLEOTIDE SEQUENCE [LARGE SCALE GENOMIC DNA]</scope>
</reference>
<feature type="compositionally biased region" description="Basic and acidic residues" evidence="1">
    <location>
        <begin position="286"/>
        <end position="296"/>
    </location>
</feature>
<dbReference type="KEGG" id="dpx:DAPPUDRAFT_119071"/>
<dbReference type="HOGENOM" id="CLU_788142_0_0_1"/>
<keyword evidence="3" id="KW-1185">Reference proteome</keyword>
<dbReference type="AlphaFoldDB" id="E9HXC4"/>
<name>E9HXC4_DAPPU</name>
<dbReference type="InParanoid" id="E9HXC4"/>
<feature type="compositionally biased region" description="Basic and acidic residues" evidence="1">
    <location>
        <begin position="315"/>
        <end position="332"/>
    </location>
</feature>
<sequence length="352" mass="40597">MDKKDLLIQKDGEIIELLPNNPTVKARLLRHMQERRLVNISKLLTLCTEDLQKTDAQKTTFCNFKQPQQQKNSGPRTHQNNSEEEEEAEQNIKMNTSKPDALMQGIALKHYQELIPETRAVYISNAAKMEAYKKAYARVLQQLNEATRIHLQQQPTPTWITLTQTGVRLQALTTLNYSMLATQMRMNQEEAMKNSIPKITGRQMIQMRVPVYPARGVQQTTVSQYYAPTLRTPTLVRTESRPLATALELMETERQKDTEDKQAETPEPEIPKAPVSTPDTEEEKDEEKAKDKKEDQDQASTPNQETQGRNNVVEVVEHATPKESTEQREKRVTRSQSRKKQKTEETEFFHIL</sequence>
<dbReference type="EMBL" id="GL733027">
    <property type="protein sequence ID" value="EFX63607.1"/>
    <property type="molecule type" value="Genomic_DNA"/>
</dbReference>
<feature type="compositionally biased region" description="Basic and acidic residues" evidence="1">
    <location>
        <begin position="342"/>
        <end position="352"/>
    </location>
</feature>
<evidence type="ECO:0000313" key="3">
    <source>
        <dbReference type="Proteomes" id="UP000000305"/>
    </source>
</evidence>
<feature type="region of interest" description="Disordered" evidence="1">
    <location>
        <begin position="249"/>
        <end position="352"/>
    </location>
</feature>
<protein>
    <submittedName>
        <fullName evidence="2">Uncharacterized protein</fullName>
    </submittedName>
</protein>
<gene>
    <name evidence="2" type="ORF">DAPPUDRAFT_119071</name>
</gene>
<organism evidence="2 3">
    <name type="scientific">Daphnia pulex</name>
    <name type="common">Water flea</name>
    <dbReference type="NCBI Taxonomy" id="6669"/>
    <lineage>
        <taxon>Eukaryota</taxon>
        <taxon>Metazoa</taxon>
        <taxon>Ecdysozoa</taxon>
        <taxon>Arthropoda</taxon>
        <taxon>Crustacea</taxon>
        <taxon>Branchiopoda</taxon>
        <taxon>Diplostraca</taxon>
        <taxon>Cladocera</taxon>
        <taxon>Anomopoda</taxon>
        <taxon>Daphniidae</taxon>
        <taxon>Daphnia</taxon>
    </lineage>
</organism>
<feature type="compositionally biased region" description="Basic and acidic residues" evidence="1">
    <location>
        <begin position="251"/>
        <end position="264"/>
    </location>
</feature>
<feature type="region of interest" description="Disordered" evidence="1">
    <location>
        <begin position="63"/>
        <end position="91"/>
    </location>
</feature>
<proteinExistence type="predicted"/>
<evidence type="ECO:0000313" key="2">
    <source>
        <dbReference type="EMBL" id="EFX63607.1"/>
    </source>
</evidence>
<feature type="compositionally biased region" description="Polar residues" evidence="1">
    <location>
        <begin position="63"/>
        <end position="80"/>
    </location>
</feature>